<feature type="compositionally biased region" description="Basic and acidic residues" evidence="1">
    <location>
        <begin position="426"/>
        <end position="435"/>
    </location>
</feature>
<keyword evidence="3" id="KW-0732">Signal</keyword>
<keyword evidence="2" id="KW-0472">Membrane</keyword>
<comment type="caution">
    <text evidence="4">The sequence shown here is derived from an EMBL/GenBank/DDBJ whole genome shotgun (WGS) entry which is preliminary data.</text>
</comment>
<keyword evidence="2" id="KW-1133">Transmembrane helix</keyword>
<evidence type="ECO:0000256" key="1">
    <source>
        <dbReference type="SAM" id="MobiDB-lite"/>
    </source>
</evidence>
<feature type="compositionally biased region" description="Polar residues" evidence="1">
    <location>
        <begin position="623"/>
        <end position="633"/>
    </location>
</feature>
<feature type="compositionally biased region" description="Low complexity" evidence="1">
    <location>
        <begin position="475"/>
        <end position="493"/>
    </location>
</feature>
<gene>
    <name evidence="4" type="ORF">HYFRA_00006563</name>
</gene>
<evidence type="ECO:0000313" key="4">
    <source>
        <dbReference type="EMBL" id="CAG8953674.1"/>
    </source>
</evidence>
<feature type="compositionally biased region" description="Pro residues" evidence="1">
    <location>
        <begin position="411"/>
        <end position="420"/>
    </location>
</feature>
<sequence length="695" mass="75327">MRQSILILGLFTQYQRASGAVIGHSNNPSLSQPKLQRRQSAAAATVTQTPLARTVVFSSTRFSSTTVTKSVSSSIPQGVSIAQSATNDPAAHIPTTTIPHLTFNTPINDINQTTITTLSLRSTQQDSSKNNSHFGTRQKQILAAIIGGFIAWVIFIYLLVSKRNFVAVLFHKVSLKMPNLCMKIKSKSGGNRSSGWWSKLPLPRFGAEELPASRQYMTVELPASDVQPVYELPAGSIHQGTEHNRAPHSDNFQSNSGFLEEPLAEEPKSSKGNSNTQMQEALFHLGELDCNHKMENLEAMESPTSEESPMLKSQSQEPNDSSTRRTTGVNAVQLLPPTSTKPKRRETLPPPPLPTRPTKRTKVPEVDFRLISPKGSTTLLTLDLPTSPISLSHCLDLFPAGVPKATIAPERTPPIVPPRPVKVRKKESVSDEKTILPEVTAIPPPPSPMEDKVKPELPSRPSSSPDPEFPGVSDTTRPTFSSNFSFSSPTFATLSDYDIPSQKGRSIPPPSPISPTAITNKDSIAITTANVGAEIPKFTAPPSHIPTPPPPQSSPEQSTASSKGYRRNKTILMEAEITNITPAIQVPHASPPLSPKQLNKFVPLVTFTPPAPHQQHLDQDLPSVSMSQSNKSTYLPPLHSQVPANTNEASNVTPRASSQLGHRELAELAGAFAPTHAGLIGDDTSGEMVRTWVYR</sequence>
<proteinExistence type="predicted"/>
<evidence type="ECO:0000313" key="5">
    <source>
        <dbReference type="Proteomes" id="UP000696280"/>
    </source>
</evidence>
<feature type="transmembrane region" description="Helical" evidence="2">
    <location>
        <begin position="141"/>
        <end position="160"/>
    </location>
</feature>
<feature type="compositionally biased region" description="Pro residues" evidence="1">
    <location>
        <begin position="543"/>
        <end position="553"/>
    </location>
</feature>
<dbReference type="AlphaFoldDB" id="A0A9N9PHY1"/>
<name>A0A9N9PHY1_9HELO</name>
<feature type="chain" id="PRO_5040474174" evidence="3">
    <location>
        <begin position="20"/>
        <end position="695"/>
    </location>
</feature>
<dbReference type="EMBL" id="CAJVRL010000052">
    <property type="protein sequence ID" value="CAG8953674.1"/>
    <property type="molecule type" value="Genomic_DNA"/>
</dbReference>
<keyword evidence="5" id="KW-1185">Reference proteome</keyword>
<feature type="region of interest" description="Disordered" evidence="1">
    <location>
        <begin position="623"/>
        <end position="656"/>
    </location>
</feature>
<feature type="compositionally biased region" description="Polar residues" evidence="1">
    <location>
        <begin position="302"/>
        <end position="330"/>
    </location>
</feature>
<feature type="compositionally biased region" description="Polar residues" evidence="1">
    <location>
        <begin position="642"/>
        <end position="656"/>
    </location>
</feature>
<accession>A0A9N9PHY1</accession>
<feature type="region of interest" description="Disordered" evidence="1">
    <location>
        <begin position="536"/>
        <end position="564"/>
    </location>
</feature>
<dbReference type="Proteomes" id="UP000696280">
    <property type="component" value="Unassembled WGS sequence"/>
</dbReference>
<keyword evidence="2" id="KW-0812">Transmembrane</keyword>
<protein>
    <submittedName>
        <fullName evidence="4">Uncharacterized protein</fullName>
    </submittedName>
</protein>
<evidence type="ECO:0000256" key="2">
    <source>
        <dbReference type="SAM" id="Phobius"/>
    </source>
</evidence>
<feature type="signal peptide" evidence="3">
    <location>
        <begin position="1"/>
        <end position="19"/>
    </location>
</feature>
<evidence type="ECO:0000256" key="3">
    <source>
        <dbReference type="SAM" id="SignalP"/>
    </source>
</evidence>
<feature type="region of interest" description="Disordered" evidence="1">
    <location>
        <begin position="300"/>
        <end position="360"/>
    </location>
</feature>
<dbReference type="OrthoDB" id="10553222at2759"/>
<organism evidence="4 5">
    <name type="scientific">Hymenoscyphus fraxineus</name>
    <dbReference type="NCBI Taxonomy" id="746836"/>
    <lineage>
        <taxon>Eukaryota</taxon>
        <taxon>Fungi</taxon>
        <taxon>Dikarya</taxon>
        <taxon>Ascomycota</taxon>
        <taxon>Pezizomycotina</taxon>
        <taxon>Leotiomycetes</taxon>
        <taxon>Helotiales</taxon>
        <taxon>Helotiaceae</taxon>
        <taxon>Hymenoscyphus</taxon>
    </lineage>
</organism>
<feature type="region of interest" description="Disordered" evidence="1">
    <location>
        <begin position="409"/>
        <end position="518"/>
    </location>
</feature>
<reference evidence="4" key="1">
    <citation type="submission" date="2021-07" db="EMBL/GenBank/DDBJ databases">
        <authorList>
            <person name="Durling M."/>
        </authorList>
    </citation>
    <scope>NUCLEOTIDE SEQUENCE</scope>
</reference>